<comment type="caution">
    <text evidence="2">The sequence shown here is derived from an EMBL/GenBank/DDBJ whole genome shotgun (WGS) entry which is preliminary data.</text>
</comment>
<sequence length="193" mass="21793">MNVANIFGLCFLAASFSPGYATECYSCYADVYTNQSAACAGPNIDSSLLRSCPENQTHCFFYSSVFGNLCYRKTHTHFLYIKLLKKQHDVIIDETYWRISRKCTLPAPQPAVGCYSIDGYQSCITTCTTDCCNNQAINNPGLKKLSQRRCYQCRDFFMDFPLHSSRSCIGRNVNSSYLQPCPAGQDNCIFFKI</sequence>
<feature type="signal peptide" evidence="1">
    <location>
        <begin position="1"/>
        <end position="21"/>
    </location>
</feature>
<reference evidence="2 3" key="1">
    <citation type="submission" date="2024-02" db="EMBL/GenBank/DDBJ databases">
        <authorList>
            <person name="Daric V."/>
            <person name="Darras S."/>
        </authorList>
    </citation>
    <scope>NUCLEOTIDE SEQUENCE [LARGE SCALE GENOMIC DNA]</scope>
</reference>
<proteinExistence type="predicted"/>
<evidence type="ECO:0000313" key="2">
    <source>
        <dbReference type="EMBL" id="CAK8679252.1"/>
    </source>
</evidence>
<dbReference type="EMBL" id="CAWYQH010000057">
    <property type="protein sequence ID" value="CAK8679252.1"/>
    <property type="molecule type" value="Genomic_DNA"/>
</dbReference>
<evidence type="ECO:0000313" key="3">
    <source>
        <dbReference type="Proteomes" id="UP001642483"/>
    </source>
</evidence>
<evidence type="ECO:0000256" key="1">
    <source>
        <dbReference type="SAM" id="SignalP"/>
    </source>
</evidence>
<keyword evidence="3" id="KW-1185">Reference proteome</keyword>
<organism evidence="2 3">
    <name type="scientific">Clavelina lepadiformis</name>
    <name type="common">Light-bulb sea squirt</name>
    <name type="synonym">Ascidia lepadiformis</name>
    <dbReference type="NCBI Taxonomy" id="159417"/>
    <lineage>
        <taxon>Eukaryota</taxon>
        <taxon>Metazoa</taxon>
        <taxon>Chordata</taxon>
        <taxon>Tunicata</taxon>
        <taxon>Ascidiacea</taxon>
        <taxon>Aplousobranchia</taxon>
        <taxon>Clavelinidae</taxon>
        <taxon>Clavelina</taxon>
    </lineage>
</organism>
<dbReference type="Proteomes" id="UP001642483">
    <property type="component" value="Unassembled WGS sequence"/>
</dbReference>
<feature type="chain" id="PRO_5045589064" evidence="1">
    <location>
        <begin position="22"/>
        <end position="193"/>
    </location>
</feature>
<protein>
    <submittedName>
        <fullName evidence="2">Uncharacterized protein</fullName>
    </submittedName>
</protein>
<name>A0ABP0FLI1_CLALP</name>
<accession>A0ABP0FLI1</accession>
<keyword evidence="1" id="KW-0732">Signal</keyword>
<gene>
    <name evidence="2" type="ORF">CVLEPA_LOCUS9503</name>
</gene>